<dbReference type="STRING" id="8187.ENSLCAP00010026612"/>
<name>A0A4W6DMN7_LATCA</name>
<keyword evidence="2" id="KW-1185">Reference proteome</keyword>
<organism evidence="1 2">
    <name type="scientific">Lates calcarifer</name>
    <name type="common">Barramundi</name>
    <name type="synonym">Holocentrus calcarifer</name>
    <dbReference type="NCBI Taxonomy" id="8187"/>
    <lineage>
        <taxon>Eukaryota</taxon>
        <taxon>Metazoa</taxon>
        <taxon>Chordata</taxon>
        <taxon>Craniata</taxon>
        <taxon>Vertebrata</taxon>
        <taxon>Euteleostomi</taxon>
        <taxon>Actinopterygii</taxon>
        <taxon>Neopterygii</taxon>
        <taxon>Teleostei</taxon>
        <taxon>Neoteleostei</taxon>
        <taxon>Acanthomorphata</taxon>
        <taxon>Carangaria</taxon>
        <taxon>Carangaria incertae sedis</taxon>
        <taxon>Centropomidae</taxon>
        <taxon>Lates</taxon>
    </lineage>
</organism>
<dbReference type="AlphaFoldDB" id="A0A4W6DMN7"/>
<proteinExistence type="predicted"/>
<protein>
    <recommendedName>
        <fullName evidence="3">Tc1-like transposase DDE domain-containing protein</fullName>
    </recommendedName>
</protein>
<evidence type="ECO:0008006" key="3">
    <source>
        <dbReference type="Google" id="ProtNLM"/>
    </source>
</evidence>
<reference evidence="1" key="3">
    <citation type="submission" date="2025-09" db="UniProtKB">
        <authorList>
            <consortium name="Ensembl"/>
        </authorList>
    </citation>
    <scope>IDENTIFICATION</scope>
</reference>
<sequence length="113" mass="13146">IRNFGTSDPLMKVVRFIKRHIVAVLRVYIKPYCAILKTHMLPSARTLFRQGQNWMFQQDNAPRHRSRARRTWLQDHCIQVLEWPAQSLDMSPIQNLKNPGAVKSCSSVSSDRT</sequence>
<accession>A0A4W6DMN7</accession>
<dbReference type="InParanoid" id="A0A4W6DMN7"/>
<evidence type="ECO:0000313" key="1">
    <source>
        <dbReference type="Ensembl" id="ENSLCAP00010026612.1"/>
    </source>
</evidence>
<evidence type="ECO:0000313" key="2">
    <source>
        <dbReference type="Proteomes" id="UP000314980"/>
    </source>
</evidence>
<dbReference type="Proteomes" id="UP000314980">
    <property type="component" value="Unassembled WGS sequence"/>
</dbReference>
<dbReference type="GO" id="GO:0003676">
    <property type="term" value="F:nucleic acid binding"/>
    <property type="evidence" value="ECO:0007669"/>
    <property type="project" value="InterPro"/>
</dbReference>
<reference evidence="1" key="2">
    <citation type="submission" date="2025-08" db="UniProtKB">
        <authorList>
            <consortium name="Ensembl"/>
        </authorList>
    </citation>
    <scope>IDENTIFICATION</scope>
</reference>
<dbReference type="InterPro" id="IPR036397">
    <property type="entry name" value="RNaseH_sf"/>
</dbReference>
<reference evidence="2" key="1">
    <citation type="submission" date="2015-09" db="EMBL/GenBank/DDBJ databases">
        <authorList>
            <person name="Sai Rama Sridatta P."/>
        </authorList>
    </citation>
    <scope>NUCLEOTIDE SEQUENCE [LARGE SCALE GENOMIC DNA]</scope>
</reference>
<dbReference type="Gene3D" id="3.30.420.10">
    <property type="entry name" value="Ribonuclease H-like superfamily/Ribonuclease H"/>
    <property type="match status" value="1"/>
</dbReference>
<dbReference type="GeneTree" id="ENSGT01140000285031"/>
<dbReference type="Ensembl" id="ENSLCAT00010027180.1">
    <property type="protein sequence ID" value="ENSLCAP00010026612.1"/>
    <property type="gene ID" value="ENSLCAG00010012453.1"/>
</dbReference>